<reference evidence="2 3" key="1">
    <citation type="submission" date="2018-06" db="EMBL/GenBank/DDBJ databases">
        <authorList>
            <consortium name="Pathogen Informatics"/>
            <person name="Doyle S."/>
        </authorList>
    </citation>
    <scope>NUCLEOTIDE SEQUENCE [LARGE SCALE GENOMIC DNA]</scope>
    <source>
        <strain evidence="3">ATCC 11859 / DSM 33 / NCIB 8841 / NCTC 4822</strain>
    </source>
</reference>
<keyword evidence="3" id="KW-1185">Reference proteome</keyword>
<dbReference type="InterPro" id="IPR011737">
    <property type="entry name" value="CHP02206_TP0381"/>
</dbReference>
<feature type="transmembrane region" description="Helical" evidence="1">
    <location>
        <begin position="101"/>
        <end position="119"/>
    </location>
</feature>
<feature type="transmembrane region" description="Helical" evidence="1">
    <location>
        <begin position="162"/>
        <end position="182"/>
    </location>
</feature>
<proteinExistence type="predicted"/>
<feature type="transmembrane region" description="Helical" evidence="1">
    <location>
        <begin position="6"/>
        <end position="30"/>
    </location>
</feature>
<accession>A0A380BR22</accession>
<dbReference type="OrthoDB" id="9813172at2"/>
<evidence type="ECO:0000313" key="2">
    <source>
        <dbReference type="EMBL" id="SUJ05548.1"/>
    </source>
</evidence>
<name>A0A380BR22_SPOPA</name>
<feature type="transmembrane region" description="Helical" evidence="1">
    <location>
        <begin position="131"/>
        <end position="150"/>
    </location>
</feature>
<dbReference type="Pfam" id="PF14808">
    <property type="entry name" value="TMEM164"/>
    <property type="match status" value="1"/>
</dbReference>
<protein>
    <submittedName>
        <fullName evidence="2">Predicted integral membrane protein</fullName>
    </submittedName>
</protein>
<gene>
    <name evidence="2" type="ORF">NCTC4822_01680</name>
</gene>
<keyword evidence="1" id="KW-1133">Transmembrane helix</keyword>
<dbReference type="RefSeq" id="WP_115361257.1">
    <property type="nucleotide sequence ID" value="NZ_CP038012.1"/>
</dbReference>
<dbReference type="Proteomes" id="UP000254519">
    <property type="component" value="Unassembled WGS sequence"/>
</dbReference>
<sequence length="232" mass="26990">MGGKSGTSFIMFSTPHVIAIMIMIFLILLVWVSSKRGGMSRQRGERFQQIFALSLLAMEWLYYVWMAMSGKWDARYSLPLELCSMSLYVAVVLLWMNKRQLYPFVFFAGVGGALQAIVTPDLELDFPHFRFFHFFYTHIGIIVTAFYFTWVKGYRPTFKGIIQTMITLNVIAILVYLFNTIAKSNYMFLNGKPKNGSLIDYLGPYPWYLLSLEGVALITFLLLWLLFKRKRR</sequence>
<feature type="transmembrane region" description="Helical" evidence="1">
    <location>
        <begin position="74"/>
        <end position="94"/>
    </location>
</feature>
<feature type="transmembrane region" description="Helical" evidence="1">
    <location>
        <begin position="205"/>
        <end position="227"/>
    </location>
</feature>
<dbReference type="EMBL" id="UGYZ01000002">
    <property type="protein sequence ID" value="SUJ05548.1"/>
    <property type="molecule type" value="Genomic_DNA"/>
</dbReference>
<feature type="transmembrane region" description="Helical" evidence="1">
    <location>
        <begin position="50"/>
        <end position="68"/>
    </location>
</feature>
<evidence type="ECO:0000313" key="3">
    <source>
        <dbReference type="Proteomes" id="UP000254519"/>
    </source>
</evidence>
<evidence type="ECO:0000256" key="1">
    <source>
        <dbReference type="SAM" id="Phobius"/>
    </source>
</evidence>
<keyword evidence="1" id="KW-0472">Membrane</keyword>
<dbReference type="NCBIfam" id="TIGR02206">
    <property type="entry name" value="intg_mem_TP0381"/>
    <property type="match status" value="1"/>
</dbReference>
<keyword evidence="1" id="KW-0812">Transmembrane</keyword>
<dbReference type="AlphaFoldDB" id="A0A380BR22"/>
<organism evidence="2 3">
    <name type="scientific">Sporosarcina pasteurii</name>
    <name type="common">Bacillus pasteurii</name>
    <dbReference type="NCBI Taxonomy" id="1474"/>
    <lineage>
        <taxon>Bacteria</taxon>
        <taxon>Bacillati</taxon>
        <taxon>Bacillota</taxon>
        <taxon>Bacilli</taxon>
        <taxon>Bacillales</taxon>
        <taxon>Caryophanaceae</taxon>
        <taxon>Sporosarcina</taxon>
    </lineage>
</organism>